<name>A0A6C0HUU8_9ZZZZ</name>
<accession>A0A6C0HUU8</accession>
<dbReference type="InterPro" id="IPR029063">
    <property type="entry name" value="SAM-dependent_MTases_sf"/>
</dbReference>
<dbReference type="AlphaFoldDB" id="A0A6C0HUU8"/>
<feature type="domain" description="Methyltransferase FkbM" evidence="1">
    <location>
        <begin position="62"/>
        <end position="202"/>
    </location>
</feature>
<organism evidence="2">
    <name type="scientific">viral metagenome</name>
    <dbReference type="NCBI Taxonomy" id="1070528"/>
    <lineage>
        <taxon>unclassified sequences</taxon>
        <taxon>metagenomes</taxon>
        <taxon>organismal metagenomes</taxon>
    </lineage>
</organism>
<evidence type="ECO:0000313" key="2">
    <source>
        <dbReference type="EMBL" id="QHT83643.1"/>
    </source>
</evidence>
<dbReference type="EMBL" id="MN740010">
    <property type="protein sequence ID" value="QHT83643.1"/>
    <property type="molecule type" value="Genomic_DNA"/>
</dbReference>
<dbReference type="InterPro" id="IPR006342">
    <property type="entry name" value="FkbM_mtfrase"/>
</dbReference>
<protein>
    <recommendedName>
        <fullName evidence="1">Methyltransferase FkbM domain-containing protein</fullName>
    </recommendedName>
</protein>
<dbReference type="Gene3D" id="3.40.50.150">
    <property type="entry name" value="Vaccinia Virus protein VP39"/>
    <property type="match status" value="1"/>
</dbReference>
<proteinExistence type="predicted"/>
<reference evidence="2" key="1">
    <citation type="journal article" date="2020" name="Nature">
        <title>Giant virus diversity and host interactions through global metagenomics.</title>
        <authorList>
            <person name="Schulz F."/>
            <person name="Roux S."/>
            <person name="Paez-Espino D."/>
            <person name="Jungbluth S."/>
            <person name="Walsh D.A."/>
            <person name="Denef V.J."/>
            <person name="McMahon K.D."/>
            <person name="Konstantinidis K.T."/>
            <person name="Eloe-Fadrosh E.A."/>
            <person name="Kyrpides N.C."/>
            <person name="Woyke T."/>
        </authorList>
    </citation>
    <scope>NUCLEOTIDE SEQUENCE</scope>
    <source>
        <strain evidence="2">GVMAG-M-3300023184-168</strain>
    </source>
</reference>
<dbReference type="NCBIfam" id="TIGR01444">
    <property type="entry name" value="fkbM_fam"/>
    <property type="match status" value="1"/>
</dbReference>
<evidence type="ECO:0000259" key="1">
    <source>
        <dbReference type="Pfam" id="PF05050"/>
    </source>
</evidence>
<dbReference type="PANTHER" id="PTHR34203:SF15">
    <property type="entry name" value="SLL1173 PROTEIN"/>
    <property type="match status" value="1"/>
</dbReference>
<dbReference type="Pfam" id="PF05050">
    <property type="entry name" value="Methyltransf_21"/>
    <property type="match status" value="1"/>
</dbReference>
<sequence>MSDDFVEYITVDNYHENQSVKLNCFKNCVISVELFLNKIWEPHMHRVFEKYITKNSIVIEGGAYIGAHTLKLAYLSKYVYAFEPMPQSNTTLLNNIKLNNIENVFVYRQGLSDKPGTTTYEWSEVDNPGCSGLANNPLGKPNSRNLFENSESKIEVNLINIDSLNLVQVDFIKLDIEGYEILAIRGAIETIKRCKPIIAMEVWSSCDNTFDIEYTKIYFKELLELGYTVEHIEGPDFLFLPI</sequence>
<dbReference type="InterPro" id="IPR052514">
    <property type="entry name" value="SAM-dependent_MTase"/>
</dbReference>
<dbReference type="PANTHER" id="PTHR34203">
    <property type="entry name" value="METHYLTRANSFERASE, FKBM FAMILY PROTEIN"/>
    <property type="match status" value="1"/>
</dbReference>
<dbReference type="SUPFAM" id="SSF53335">
    <property type="entry name" value="S-adenosyl-L-methionine-dependent methyltransferases"/>
    <property type="match status" value="1"/>
</dbReference>